<dbReference type="Gene3D" id="2.130.10.10">
    <property type="entry name" value="YVTN repeat-like/Quinoprotein amine dehydrogenase"/>
    <property type="match status" value="3"/>
</dbReference>
<feature type="domain" description="HTH araC/xylS-type" evidence="8">
    <location>
        <begin position="1283"/>
        <end position="1382"/>
    </location>
</feature>
<evidence type="ECO:0000256" key="4">
    <source>
        <dbReference type="ARBA" id="ARBA00023015"/>
    </source>
</evidence>
<dbReference type="InterPro" id="IPR036097">
    <property type="entry name" value="HisK_dim/P_sf"/>
</dbReference>
<dbReference type="PRINTS" id="PR00344">
    <property type="entry name" value="BCTRLSENSOR"/>
</dbReference>
<dbReference type="PROSITE" id="PS50109">
    <property type="entry name" value="HIS_KIN"/>
    <property type="match status" value="1"/>
</dbReference>
<keyword evidence="6" id="KW-0804">Transcription</keyword>
<dbReference type="RefSeq" id="WP_143100645.1">
    <property type="nucleotide sequence ID" value="NZ_FOLQ01000002.1"/>
</dbReference>
<proteinExistence type="predicted"/>
<dbReference type="Gene3D" id="1.10.287.130">
    <property type="match status" value="1"/>
</dbReference>
<dbReference type="Pfam" id="PF07495">
    <property type="entry name" value="Y_Y_Y"/>
    <property type="match status" value="1"/>
</dbReference>
<dbReference type="SUPFAM" id="SSF63829">
    <property type="entry name" value="Calcium-dependent phosphotriesterase"/>
    <property type="match status" value="4"/>
</dbReference>
<keyword evidence="4" id="KW-0805">Transcription regulation</keyword>
<evidence type="ECO:0000256" key="2">
    <source>
        <dbReference type="ARBA" id="ARBA00012438"/>
    </source>
</evidence>
<dbReference type="PROSITE" id="PS50110">
    <property type="entry name" value="RESPONSE_REGULATORY"/>
    <property type="match status" value="1"/>
</dbReference>
<dbReference type="InterPro" id="IPR011123">
    <property type="entry name" value="Y_Y_Y"/>
</dbReference>
<dbReference type="SMART" id="SM00342">
    <property type="entry name" value="HTH_ARAC"/>
    <property type="match status" value="1"/>
</dbReference>
<dbReference type="GO" id="GO:0003700">
    <property type="term" value="F:DNA-binding transcription factor activity"/>
    <property type="evidence" value="ECO:0007669"/>
    <property type="project" value="InterPro"/>
</dbReference>
<dbReference type="Pfam" id="PF00512">
    <property type="entry name" value="HisKA"/>
    <property type="match status" value="1"/>
</dbReference>
<evidence type="ECO:0000313" key="12">
    <source>
        <dbReference type="Proteomes" id="UP000198598"/>
    </source>
</evidence>
<dbReference type="InterPro" id="IPR036890">
    <property type="entry name" value="HATPase_C_sf"/>
</dbReference>
<keyword evidence="11" id="KW-0418">Kinase</keyword>
<dbReference type="EMBL" id="FOLQ01000002">
    <property type="protein sequence ID" value="SFC76491.1"/>
    <property type="molecule type" value="Genomic_DNA"/>
</dbReference>
<dbReference type="STRING" id="662367.SAMN05216167_102349"/>
<dbReference type="InterPro" id="IPR009057">
    <property type="entry name" value="Homeodomain-like_sf"/>
</dbReference>
<dbReference type="InterPro" id="IPR011110">
    <property type="entry name" value="Reg_prop"/>
</dbReference>
<dbReference type="SMART" id="SM00387">
    <property type="entry name" value="HATPase_c"/>
    <property type="match status" value="1"/>
</dbReference>
<dbReference type="InterPro" id="IPR003661">
    <property type="entry name" value="HisK_dim/P_dom"/>
</dbReference>
<evidence type="ECO:0000259" key="10">
    <source>
        <dbReference type="PROSITE" id="PS50110"/>
    </source>
</evidence>
<keyword evidence="11" id="KW-0808">Transferase</keyword>
<dbReference type="SMART" id="SM00448">
    <property type="entry name" value="REC"/>
    <property type="match status" value="1"/>
</dbReference>
<dbReference type="Gene3D" id="1.10.10.60">
    <property type="entry name" value="Homeodomain-like"/>
    <property type="match status" value="1"/>
</dbReference>
<accession>A0A1I1LTS8</accession>
<dbReference type="InterPro" id="IPR015943">
    <property type="entry name" value="WD40/YVTN_repeat-like_dom_sf"/>
</dbReference>
<dbReference type="Pfam" id="PF02518">
    <property type="entry name" value="HATPase_c"/>
    <property type="match status" value="1"/>
</dbReference>
<dbReference type="InterPro" id="IPR001789">
    <property type="entry name" value="Sig_transdc_resp-reg_receiver"/>
</dbReference>
<evidence type="ECO:0000256" key="7">
    <source>
        <dbReference type="PROSITE-ProRule" id="PRU00169"/>
    </source>
</evidence>
<protein>
    <recommendedName>
        <fullName evidence="2">histidine kinase</fullName>
        <ecNumber evidence="2">2.7.13.3</ecNumber>
    </recommendedName>
</protein>
<keyword evidence="12" id="KW-1185">Reference proteome</keyword>
<reference evidence="11 12" key="1">
    <citation type="submission" date="2016-10" db="EMBL/GenBank/DDBJ databases">
        <authorList>
            <person name="de Groot N.N."/>
        </authorList>
    </citation>
    <scope>NUCLEOTIDE SEQUENCE [LARGE SCALE GENOMIC DNA]</scope>
    <source>
        <strain evidence="11 12">DSM 26130</strain>
    </source>
</reference>
<dbReference type="FunFam" id="1.10.287.130:FF:000045">
    <property type="entry name" value="Two-component system sensor histidine kinase/response regulator"/>
    <property type="match status" value="1"/>
</dbReference>
<dbReference type="Gene3D" id="3.30.565.10">
    <property type="entry name" value="Histidine kinase-like ATPase, C-terminal domain"/>
    <property type="match status" value="1"/>
</dbReference>
<dbReference type="PROSITE" id="PS00041">
    <property type="entry name" value="HTH_ARAC_FAMILY_1"/>
    <property type="match status" value="1"/>
</dbReference>
<evidence type="ECO:0000256" key="5">
    <source>
        <dbReference type="ARBA" id="ARBA00023125"/>
    </source>
</evidence>
<dbReference type="Gene3D" id="2.60.40.10">
    <property type="entry name" value="Immunoglobulins"/>
    <property type="match status" value="1"/>
</dbReference>
<dbReference type="Pfam" id="PF12833">
    <property type="entry name" value="HTH_18"/>
    <property type="match status" value="1"/>
</dbReference>
<dbReference type="SMART" id="SM00388">
    <property type="entry name" value="HisKA"/>
    <property type="match status" value="1"/>
</dbReference>
<evidence type="ECO:0000313" key="11">
    <source>
        <dbReference type="EMBL" id="SFC76491.1"/>
    </source>
</evidence>
<evidence type="ECO:0000256" key="6">
    <source>
        <dbReference type="ARBA" id="ARBA00023163"/>
    </source>
</evidence>
<dbReference type="Pfam" id="PF00072">
    <property type="entry name" value="Response_reg"/>
    <property type="match status" value="1"/>
</dbReference>
<evidence type="ECO:0000259" key="9">
    <source>
        <dbReference type="PROSITE" id="PS50109"/>
    </source>
</evidence>
<dbReference type="GO" id="GO:0000155">
    <property type="term" value="F:phosphorelay sensor kinase activity"/>
    <property type="evidence" value="ECO:0007669"/>
    <property type="project" value="InterPro"/>
</dbReference>
<dbReference type="Pfam" id="PF07494">
    <property type="entry name" value="Reg_prop"/>
    <property type="match status" value="8"/>
</dbReference>
<dbReference type="Gene3D" id="3.40.50.2300">
    <property type="match status" value="1"/>
</dbReference>
<dbReference type="EC" id="2.7.13.3" evidence="2"/>
<comment type="catalytic activity">
    <reaction evidence="1">
        <text>ATP + protein L-histidine = ADP + protein N-phospho-L-histidine.</text>
        <dbReference type="EC" id="2.7.13.3"/>
    </reaction>
</comment>
<dbReference type="PANTHER" id="PTHR43547:SF2">
    <property type="entry name" value="HYBRID SIGNAL TRANSDUCTION HISTIDINE KINASE C"/>
    <property type="match status" value="1"/>
</dbReference>
<dbReference type="InterPro" id="IPR005467">
    <property type="entry name" value="His_kinase_dom"/>
</dbReference>
<dbReference type="CDD" id="cd00082">
    <property type="entry name" value="HisKA"/>
    <property type="match status" value="1"/>
</dbReference>
<dbReference type="InterPro" id="IPR003594">
    <property type="entry name" value="HATPase_dom"/>
</dbReference>
<dbReference type="InterPro" id="IPR004358">
    <property type="entry name" value="Sig_transdc_His_kin-like_C"/>
</dbReference>
<dbReference type="InterPro" id="IPR011006">
    <property type="entry name" value="CheY-like_superfamily"/>
</dbReference>
<keyword evidence="5" id="KW-0238">DNA-binding</keyword>
<evidence type="ECO:0000259" key="8">
    <source>
        <dbReference type="PROSITE" id="PS01124"/>
    </source>
</evidence>
<evidence type="ECO:0000256" key="1">
    <source>
        <dbReference type="ARBA" id="ARBA00000085"/>
    </source>
</evidence>
<gene>
    <name evidence="11" type="ORF">SAMN05216167_102349</name>
</gene>
<evidence type="ECO:0000256" key="3">
    <source>
        <dbReference type="ARBA" id="ARBA00022553"/>
    </source>
</evidence>
<feature type="domain" description="Histidine kinase" evidence="9">
    <location>
        <begin position="863"/>
        <end position="1090"/>
    </location>
</feature>
<dbReference type="FunFam" id="2.60.40.10:FF:000791">
    <property type="entry name" value="Two-component system sensor histidine kinase/response regulator"/>
    <property type="match status" value="1"/>
</dbReference>
<dbReference type="InterPro" id="IPR018062">
    <property type="entry name" value="HTH_AraC-typ_CS"/>
</dbReference>
<dbReference type="SUPFAM" id="SSF47384">
    <property type="entry name" value="Homodimeric domain of signal transducing histidine kinase"/>
    <property type="match status" value="1"/>
</dbReference>
<dbReference type="CDD" id="cd17574">
    <property type="entry name" value="REC_OmpR"/>
    <property type="match status" value="1"/>
</dbReference>
<dbReference type="GO" id="GO:0043565">
    <property type="term" value="F:sequence-specific DNA binding"/>
    <property type="evidence" value="ECO:0007669"/>
    <property type="project" value="InterPro"/>
</dbReference>
<keyword evidence="3 7" id="KW-0597">Phosphoprotein</keyword>
<dbReference type="OrthoDB" id="9797097at2"/>
<dbReference type="PROSITE" id="PS01124">
    <property type="entry name" value="HTH_ARAC_FAMILY_2"/>
    <property type="match status" value="1"/>
</dbReference>
<name>A0A1I1LTS8_9BACT</name>
<feature type="domain" description="Response regulatory" evidence="10">
    <location>
        <begin position="1136"/>
        <end position="1251"/>
    </location>
</feature>
<dbReference type="Proteomes" id="UP000198598">
    <property type="component" value="Unassembled WGS sequence"/>
</dbReference>
<dbReference type="SUPFAM" id="SSF52172">
    <property type="entry name" value="CheY-like"/>
    <property type="match status" value="1"/>
</dbReference>
<dbReference type="SUPFAM" id="SSF46689">
    <property type="entry name" value="Homeodomain-like"/>
    <property type="match status" value="1"/>
</dbReference>
<dbReference type="PANTHER" id="PTHR43547">
    <property type="entry name" value="TWO-COMPONENT HISTIDINE KINASE"/>
    <property type="match status" value="1"/>
</dbReference>
<sequence length="1391" mass="157081">MSYTKRAYILWLGAICILFFAPPGTCQITEKTFSHLTVDEGLSQSSVYAITQDTRGFMWFGTRDGLNRYDSRKVVVYQNQPGNKHSLASNTINSLLLNKQGRLWIGTTKGLALYRPEQDDFQRISAGGIAAHGLPDSTINSLLEDHQQRIWVATQGGLYRLQANNPDRIEKLTDVTQDHHNLNDQHVRTLFEDQKRDLWVGTAGGLTKLHPTSSGKFQLTHYYLKPTDSLYHNATNGINTIAEDRLGRLWIGTEGNGIALFDKRLGRVASWNPIAGLDLSTQTIRTIQPDGKGDFWVGTMSGLYIVAQDGSLFQALTNQPIDPSSLGDNSVRSVFRDRDGSFWVGTYYGGVDLYSPLARQFGSFRPLDQQGRTPFKIAGPMLPAHTPNQLWIGSEDRGLFLINADKSIARHYTHDSKNNQSLTNDKVKCLLNDGSDGLWIGTIKGLNYLDFRRQKITQYRHEPHNPHSLPNDRIYDLKRDAQGTLWVVTNLGGLCRFDPKTQSFEKLPLGSISPGSSNLISLLIDTKATMWVGTTNGLFQKKPGQETFVRFVHDDNDTTSISVSYVSCFLEDRQHRLWIGTRDGGLNVLLPGKQTFRHFTMAQGLISNTIVGIQEDSRGHLWISTDKGLTQFDPNRALFSSYNKYDGLVCKEFTTNSTYQDGHGNLYFGGYDGIVRFHPDRIRSNTIVHPLAFTQLRLFNEPVTSLSSDNAGESGINYEKGLTFTHRQNVFSLDFAGFNYINADKNRYAYKLLGFDKAWNYVSEPRAMYMNLPAGDYVLQVKGTNNDNIWNSKPLELKIRVLPPFWKTTWAYVLYALTFLGLLQLWSLFNRNRLKLAHELEVEHTEKARQQELHQLKLNFFTEIAHEIRTPLTLVMGPIDVLADQYAGDPFVRKQVSIMRGSTDRLLRLLNQLLDFRKHETGNIQLQWRRTDLVAYLSNITDSFHDHARSRQIMLTNESEVSALPTWFDAGEIEKVVYNLLLNAVKFTPTGGTISVRLQKCSTLSGTDGHARITIEDTGSGIPADDLDRIFNQFYQVGQTKTRDSGFGLGLALSKHIVEQHKGKISVESQEKRVGQEGFTRFIILLPLSNPDFAHQKIEASLPEQHPLPSLLPSLIADLTDRQMGPDDLPDSDRPLIMVVDDNDDIRTYIRDLFSETCQIIEAADGAIAWEKAVHVLPDLIIADVSMPVMDGFSLTHHLKSDQRTNHIPVILLTAKNAVDSQLTGLQTGADDYVTKPFQPVLLQARVRNLLLLREQLKTKYHQLITLQPQAQELDHPDEKFLNQLMTILDSHLNDPEFNVTSLVGEMGMSRPVLFRKVKMLTGLSVIDLIRTTRLKKAELLLKQRKANVSEIAFAVGFSDPKYFSRAFRAQFGLTPTEYSQQTADQLEEVL</sequence>
<dbReference type="SUPFAM" id="SSF55874">
    <property type="entry name" value="ATPase domain of HSP90 chaperone/DNA topoisomerase II/histidine kinase"/>
    <property type="match status" value="1"/>
</dbReference>
<feature type="modified residue" description="4-aspartylphosphate" evidence="7">
    <location>
        <position position="1184"/>
    </location>
</feature>
<dbReference type="InterPro" id="IPR018060">
    <property type="entry name" value="HTH_AraC"/>
</dbReference>
<dbReference type="InterPro" id="IPR013783">
    <property type="entry name" value="Ig-like_fold"/>
</dbReference>
<organism evidence="11 12">
    <name type="scientific">Spirosoma endophyticum</name>
    <dbReference type="NCBI Taxonomy" id="662367"/>
    <lineage>
        <taxon>Bacteria</taxon>
        <taxon>Pseudomonadati</taxon>
        <taxon>Bacteroidota</taxon>
        <taxon>Cytophagia</taxon>
        <taxon>Cytophagales</taxon>
        <taxon>Cytophagaceae</taxon>
        <taxon>Spirosoma</taxon>
    </lineage>
</organism>